<keyword evidence="2 5" id="KW-0812">Transmembrane</keyword>
<keyword evidence="3 5" id="KW-1133">Transmembrane helix</keyword>
<feature type="transmembrane region" description="Helical" evidence="5">
    <location>
        <begin position="61"/>
        <end position="81"/>
    </location>
</feature>
<feature type="transmembrane region" description="Helical" evidence="5">
    <location>
        <begin position="31"/>
        <end position="49"/>
    </location>
</feature>
<dbReference type="Pfam" id="PF02674">
    <property type="entry name" value="Colicin_V"/>
    <property type="match status" value="1"/>
</dbReference>
<dbReference type="PANTHER" id="PTHR37306">
    <property type="entry name" value="COLICIN V PRODUCTION PROTEIN"/>
    <property type="match status" value="1"/>
</dbReference>
<evidence type="ECO:0000256" key="1">
    <source>
        <dbReference type="ARBA" id="ARBA00004141"/>
    </source>
</evidence>
<proteinExistence type="predicted"/>
<keyword evidence="4 5" id="KW-0472">Membrane</keyword>
<dbReference type="Proteomes" id="UP001474120">
    <property type="component" value="Unassembled WGS sequence"/>
</dbReference>
<dbReference type="InterPro" id="IPR003825">
    <property type="entry name" value="Colicin-V_CvpA"/>
</dbReference>
<evidence type="ECO:0000256" key="2">
    <source>
        <dbReference type="ARBA" id="ARBA00022692"/>
    </source>
</evidence>
<evidence type="ECO:0000313" key="7">
    <source>
        <dbReference type="Proteomes" id="UP001474120"/>
    </source>
</evidence>
<dbReference type="RefSeq" id="WP_342160816.1">
    <property type="nucleotide sequence ID" value="NZ_JBCDNA010000003.1"/>
</dbReference>
<accession>A0ABU9L2K1</accession>
<sequence length="165" mass="18123">MNTIDIIIGIILIFGTVNGFIKGLFVEVTTLVGLVLGVYGAIHFSYFLGDFLKDSVSWDESMIQVVSFAGTFLIILIALVLLGKAMTKIAETIALGFFNKLVGAIFGLLKYALILSIVLIVYDQINASLRFVEKEKVKESVLYEPVKNFAPAIFPNLVKVVKSKN</sequence>
<keyword evidence="7" id="KW-1185">Reference proteome</keyword>
<organism evidence="6 7">
    <name type="scientific">Lutimonas vermicola</name>
    <dbReference type="NCBI Taxonomy" id="414288"/>
    <lineage>
        <taxon>Bacteria</taxon>
        <taxon>Pseudomonadati</taxon>
        <taxon>Bacteroidota</taxon>
        <taxon>Flavobacteriia</taxon>
        <taxon>Flavobacteriales</taxon>
        <taxon>Flavobacteriaceae</taxon>
        <taxon>Lutimonas</taxon>
    </lineage>
</organism>
<evidence type="ECO:0000256" key="4">
    <source>
        <dbReference type="ARBA" id="ARBA00023136"/>
    </source>
</evidence>
<reference evidence="6 7" key="1">
    <citation type="submission" date="2024-04" db="EMBL/GenBank/DDBJ databases">
        <title>whole genome sequencing of Lutimonas vermicola strain IMCC1616.</title>
        <authorList>
            <person name="Bae S.S."/>
        </authorList>
    </citation>
    <scope>NUCLEOTIDE SEQUENCE [LARGE SCALE GENOMIC DNA]</scope>
    <source>
        <strain evidence="6 7">IMCC1616</strain>
    </source>
</reference>
<comment type="caution">
    <text evidence="6">The sequence shown here is derived from an EMBL/GenBank/DDBJ whole genome shotgun (WGS) entry which is preliminary data.</text>
</comment>
<feature type="transmembrane region" description="Helical" evidence="5">
    <location>
        <begin position="6"/>
        <end position="24"/>
    </location>
</feature>
<dbReference type="EMBL" id="JBCDNA010000003">
    <property type="protein sequence ID" value="MEL4456648.1"/>
    <property type="molecule type" value="Genomic_DNA"/>
</dbReference>
<evidence type="ECO:0000313" key="6">
    <source>
        <dbReference type="EMBL" id="MEL4456648.1"/>
    </source>
</evidence>
<evidence type="ECO:0000256" key="5">
    <source>
        <dbReference type="SAM" id="Phobius"/>
    </source>
</evidence>
<comment type="subcellular location">
    <subcellularLocation>
        <location evidence="1">Membrane</location>
        <topology evidence="1">Multi-pass membrane protein</topology>
    </subcellularLocation>
</comment>
<gene>
    <name evidence="6" type="ORF">AABB81_12130</name>
</gene>
<feature type="transmembrane region" description="Helical" evidence="5">
    <location>
        <begin position="101"/>
        <end position="122"/>
    </location>
</feature>
<name>A0ABU9L2K1_9FLAO</name>
<protein>
    <submittedName>
        <fullName evidence="6">CvpA family protein</fullName>
    </submittedName>
</protein>
<dbReference type="PANTHER" id="PTHR37306:SF1">
    <property type="entry name" value="COLICIN V PRODUCTION PROTEIN"/>
    <property type="match status" value="1"/>
</dbReference>
<evidence type="ECO:0000256" key="3">
    <source>
        <dbReference type="ARBA" id="ARBA00022989"/>
    </source>
</evidence>